<keyword evidence="2" id="KW-1185">Reference proteome</keyword>
<dbReference type="AlphaFoldDB" id="A0AA35KLL6"/>
<evidence type="ECO:0000313" key="2">
    <source>
        <dbReference type="Proteomes" id="UP001178461"/>
    </source>
</evidence>
<organism evidence="1 2">
    <name type="scientific">Podarcis lilfordi</name>
    <name type="common">Lilford's wall lizard</name>
    <dbReference type="NCBI Taxonomy" id="74358"/>
    <lineage>
        <taxon>Eukaryota</taxon>
        <taxon>Metazoa</taxon>
        <taxon>Chordata</taxon>
        <taxon>Craniata</taxon>
        <taxon>Vertebrata</taxon>
        <taxon>Euteleostomi</taxon>
        <taxon>Lepidosauria</taxon>
        <taxon>Squamata</taxon>
        <taxon>Bifurcata</taxon>
        <taxon>Unidentata</taxon>
        <taxon>Episquamata</taxon>
        <taxon>Laterata</taxon>
        <taxon>Lacertibaenia</taxon>
        <taxon>Lacertidae</taxon>
        <taxon>Podarcis</taxon>
    </lineage>
</organism>
<protein>
    <submittedName>
        <fullName evidence="1">Uncharacterized protein</fullName>
    </submittedName>
</protein>
<evidence type="ECO:0000313" key="1">
    <source>
        <dbReference type="EMBL" id="CAI5779549.1"/>
    </source>
</evidence>
<dbReference type="Proteomes" id="UP001178461">
    <property type="component" value="Chromosome 7"/>
</dbReference>
<accession>A0AA35KLL6</accession>
<reference evidence="1" key="1">
    <citation type="submission" date="2022-12" db="EMBL/GenBank/DDBJ databases">
        <authorList>
            <person name="Alioto T."/>
            <person name="Alioto T."/>
            <person name="Gomez Garrido J."/>
        </authorList>
    </citation>
    <scope>NUCLEOTIDE SEQUENCE</scope>
</reference>
<dbReference type="EMBL" id="OX395132">
    <property type="protein sequence ID" value="CAI5779549.1"/>
    <property type="molecule type" value="Genomic_DNA"/>
</dbReference>
<name>A0AA35KLL6_9SAUR</name>
<proteinExistence type="predicted"/>
<sequence length="102" mass="11596">MAGKSENRRKPPQYSSVLGVSGRLRAFLPRPRFPQTHAKASLSLSPFGSQRTLRKVILITIFLVADIEGHKETNYHCQKKTYLGVLYCCILEDCKEPLAKQY</sequence>
<gene>
    <name evidence="1" type="ORF">PODLI_1B014377</name>
</gene>